<dbReference type="RefSeq" id="WP_002845993.1">
    <property type="nucleotide sequence ID" value="NZ_CAXUJS010000033.1"/>
</dbReference>
<keyword evidence="1" id="KW-1133">Transmembrane helix</keyword>
<dbReference type="EMBL" id="LSQZ01000033">
    <property type="protein sequence ID" value="KXI13094.1"/>
    <property type="molecule type" value="Genomic_DNA"/>
</dbReference>
<dbReference type="STRING" id="1261.HMPREF3195_00852"/>
<reference evidence="2 4" key="1">
    <citation type="submission" date="2016-02" db="EMBL/GenBank/DDBJ databases">
        <authorList>
            <person name="Wen L."/>
            <person name="He K."/>
            <person name="Yang H."/>
        </authorList>
    </citation>
    <scope>NUCLEOTIDE SEQUENCE [LARGE SCALE GENOMIC DNA]</scope>
    <source>
        <strain evidence="2 4">MJR8628A</strain>
    </source>
</reference>
<feature type="transmembrane region" description="Helical" evidence="1">
    <location>
        <begin position="104"/>
        <end position="134"/>
    </location>
</feature>
<dbReference type="Proteomes" id="UP000070326">
    <property type="component" value="Unassembled WGS sequence"/>
</dbReference>
<evidence type="ECO:0000256" key="1">
    <source>
        <dbReference type="SAM" id="Phobius"/>
    </source>
</evidence>
<reference evidence="3 5" key="2">
    <citation type="submission" date="2018-06" db="EMBL/GenBank/DDBJ databases">
        <authorList>
            <consortium name="Pathogen Informatics"/>
            <person name="Doyle S."/>
        </authorList>
    </citation>
    <scope>NUCLEOTIDE SEQUENCE [LARGE SCALE GENOMIC DNA]</scope>
    <source>
        <strain evidence="3 5">NCTC11460</strain>
    </source>
</reference>
<evidence type="ECO:0000313" key="4">
    <source>
        <dbReference type="Proteomes" id="UP000070326"/>
    </source>
</evidence>
<keyword evidence="1" id="KW-0812">Transmembrane</keyword>
<sequence>MGRYYEEEPYQEDIYPEDDLGQEFRRVSKDVVRVGGKAIKRGASKMKSSVSGVSSGGLLVAKILKVLAIISIVIGVIGFFGILFSKPDASMFGNRIDSGLGGAFFMVALMYLLLALGIALGLFAAGFSLEYLYFANVRLDRLAKLTVDTNEILFYQNEVLEKTDTSKQ</sequence>
<proteinExistence type="predicted"/>
<dbReference type="PATRIC" id="fig|1261.3.peg.308"/>
<evidence type="ECO:0000313" key="2">
    <source>
        <dbReference type="EMBL" id="KXI13094.1"/>
    </source>
</evidence>
<evidence type="ECO:0000313" key="5">
    <source>
        <dbReference type="Proteomes" id="UP000255101"/>
    </source>
</evidence>
<name>A0A135YUP3_9FIRM</name>
<dbReference type="AlphaFoldDB" id="A0A135YUP3"/>
<accession>A0A135YUP3</accession>
<evidence type="ECO:0000313" key="3">
    <source>
        <dbReference type="EMBL" id="SUB61777.1"/>
    </source>
</evidence>
<keyword evidence="1" id="KW-0472">Membrane</keyword>
<dbReference type="EMBL" id="UGTB01000004">
    <property type="protein sequence ID" value="SUB61777.1"/>
    <property type="molecule type" value="Genomic_DNA"/>
</dbReference>
<gene>
    <name evidence="2" type="ORF">HMPREF3195_00852</name>
    <name evidence="3" type="ORF">NCTC11460_01723</name>
</gene>
<feature type="transmembrane region" description="Helical" evidence="1">
    <location>
        <begin position="63"/>
        <end position="84"/>
    </location>
</feature>
<protein>
    <submittedName>
        <fullName evidence="2">Uncharacterized protein</fullName>
    </submittedName>
</protein>
<dbReference type="Proteomes" id="UP000255101">
    <property type="component" value="Unassembled WGS sequence"/>
</dbReference>
<organism evidence="2 4">
    <name type="scientific">Peptostreptococcus anaerobius</name>
    <dbReference type="NCBI Taxonomy" id="1261"/>
    <lineage>
        <taxon>Bacteria</taxon>
        <taxon>Bacillati</taxon>
        <taxon>Bacillota</taxon>
        <taxon>Clostridia</taxon>
        <taxon>Peptostreptococcales</taxon>
        <taxon>Peptostreptococcaceae</taxon>
        <taxon>Peptostreptococcus</taxon>
    </lineage>
</organism>